<organism evidence="3 4">
    <name type="scientific">Haloferula sargassicola</name>
    <dbReference type="NCBI Taxonomy" id="490096"/>
    <lineage>
        <taxon>Bacteria</taxon>
        <taxon>Pseudomonadati</taxon>
        <taxon>Verrucomicrobiota</taxon>
        <taxon>Verrucomicrobiia</taxon>
        <taxon>Verrucomicrobiales</taxon>
        <taxon>Verrucomicrobiaceae</taxon>
        <taxon>Haloferula</taxon>
    </lineage>
</organism>
<protein>
    <recommendedName>
        <fullName evidence="2">SbsA Ig-like domain-containing protein</fullName>
    </recommendedName>
</protein>
<proteinExistence type="predicted"/>
<gene>
    <name evidence="3" type="ORF">Hsar01_02610</name>
</gene>
<evidence type="ECO:0000256" key="1">
    <source>
        <dbReference type="ARBA" id="ARBA00022729"/>
    </source>
</evidence>
<accession>A0ABP9UVL4</accession>
<evidence type="ECO:0000313" key="4">
    <source>
        <dbReference type="Proteomes" id="UP001476282"/>
    </source>
</evidence>
<keyword evidence="1" id="KW-0732">Signal</keyword>
<dbReference type="Proteomes" id="UP001476282">
    <property type="component" value="Unassembled WGS sequence"/>
</dbReference>
<dbReference type="EMBL" id="BAABRI010000014">
    <property type="protein sequence ID" value="GAA5483379.1"/>
    <property type="molecule type" value="Genomic_DNA"/>
</dbReference>
<name>A0ABP9UVL4_9BACT</name>
<evidence type="ECO:0000313" key="3">
    <source>
        <dbReference type="EMBL" id="GAA5483379.1"/>
    </source>
</evidence>
<comment type="caution">
    <text evidence="3">The sequence shown here is derived from an EMBL/GenBank/DDBJ whole genome shotgun (WGS) entry which is preliminary data.</text>
</comment>
<dbReference type="InterPro" id="IPR032812">
    <property type="entry name" value="SbsA_Ig"/>
</dbReference>
<evidence type="ECO:0000259" key="2">
    <source>
        <dbReference type="Pfam" id="PF13205"/>
    </source>
</evidence>
<keyword evidence="4" id="KW-1185">Reference proteome</keyword>
<dbReference type="Pfam" id="PF13205">
    <property type="entry name" value="Big_5"/>
    <property type="match status" value="1"/>
</dbReference>
<sequence>MNGAGSYSENFDTLPIAEASNTWTDDTTLNAWYSNRVVILADTGSTTSGGLRGYGALDSTERALGSLGSGSANPVIYGVLLYNSGSVPVEISSITYTGEQWRVGGTNAVDNTLSVDYQVYDTDPSAGLDLSLGSWSAIPTANFSSITDNGTAGELDGNAPENQLAVDSGSIQIVVPAGQYVVVRWSDPDNSSSDNGLAVDDLNIQWVESTGVDVLPPELVSTTPADDSVTVPVETVEAGDTLVALFNENIQVGTGIINIREVDGDAIVDSIDVTDDFNFFAFDNEADITLGTSLEQGKAYYVEIPSGAILDLEGNAFAGTTATDWNFEVPAPAGPPSVVVNKILNGAPDTVELLVIADGTPGTELDMRGMILKDFSGSGDNGGRYLFTDDALFSDLTAGTLITVVSGSSVSSDTDDSDFTLTLGLEDPVYFTHLAGGFDIANTDMVMIKAAGSDEAGVLGGIHALVAGSHPLAADFTGAKLTSEFGGSNSIIYANNSTSTLDDYNGSDTSLVPSTELSFGAPNNGENAIYIASLRGTNPADGDGAAFVVNTTDTSMFNSLQMFDDGQTGQSATVFINATISSVTLSDVTVEVPSVLGTPTVGTVSLSGSGATSATFGVSGQTITISNAAVTDVDDLQVTVTGLSTPVPVAGETGNYPFQVSTTASGGSLMPIANQPAAHVIAPIIGMRGINANGVAVEAGTVVAVEGVSTEQDFGNTGTSNFSAFIQDSTAGVNIFSSSEDPMLVRGNRFAIVGTVAQFNGLTEIVPLSASSVVALGADVEPAPVTVSLATLLENPEDYEGRLITVEALSYVSGTWGLGQTVKLEDSSSNRLDIRIQGGSSAATEPVYPASITGVLGQYDTSSPYNASYQLMPRDEADVVGGVSGGGYADWAALNGVTEGPDGDDDMDGIANLIEYALGLDPQVGNGSPGTFDGSTLSFTKSATERTDVTYTIETSSDLGVSDPWTPVTADTNDASTISYTLPTSGARLFARLVVTQN</sequence>
<feature type="domain" description="SbsA Ig-like" evidence="2">
    <location>
        <begin position="214"/>
        <end position="328"/>
    </location>
</feature>
<reference evidence="3 4" key="1">
    <citation type="submission" date="2024-02" db="EMBL/GenBank/DDBJ databases">
        <title>Haloferula sargassicola NBRC 104335.</title>
        <authorList>
            <person name="Ichikawa N."/>
            <person name="Katano-Makiyama Y."/>
            <person name="Hidaka K."/>
        </authorList>
    </citation>
    <scope>NUCLEOTIDE SEQUENCE [LARGE SCALE GENOMIC DNA]</scope>
    <source>
        <strain evidence="3 4">NBRC 104335</strain>
    </source>
</reference>